<keyword evidence="3" id="KW-1185">Reference proteome</keyword>
<dbReference type="AlphaFoldDB" id="A0A9C6SG38"/>
<dbReference type="OrthoDB" id="2309723at2759"/>
<dbReference type="PANTHER" id="PTHR43969:SF8">
    <property type="entry name" value="GLUTATHIONE S TRANSFERASE E13, ISOFORM A-RELATED"/>
    <property type="match status" value="1"/>
</dbReference>
<gene>
    <name evidence="4 5 6 7 8" type="primary">LOC105667074</name>
</gene>
<dbReference type="PROSITE" id="PS50405">
    <property type="entry name" value="GST_CTER"/>
    <property type="match status" value="1"/>
</dbReference>
<dbReference type="Gene3D" id="1.20.1050.10">
    <property type="match status" value="1"/>
</dbReference>
<evidence type="ECO:0000313" key="4">
    <source>
        <dbReference type="RefSeq" id="XP_048268337.1"/>
    </source>
</evidence>
<evidence type="ECO:0000313" key="5">
    <source>
        <dbReference type="RefSeq" id="XP_048268340.1"/>
    </source>
</evidence>
<dbReference type="FunFam" id="3.40.30.10:FF:000208">
    <property type="entry name" value="glutathione S-transferase 1"/>
    <property type="match status" value="1"/>
</dbReference>
<dbReference type="CDD" id="cd03177">
    <property type="entry name" value="GST_C_Delta_Epsilon"/>
    <property type="match status" value="1"/>
</dbReference>
<dbReference type="InterPro" id="IPR004045">
    <property type="entry name" value="Glutathione_S-Trfase_N"/>
</dbReference>
<sequence length="222" mass="25211">MKEWPEVTIYQNDISPHCRTVLMVIKELGLNVTFLEINLAKKEHLSEEFLKINPLHTIPVMEERGYVLMDSHAISCYIIDDLSDYDYSLYPKDLQVRALVNQYLMIEAATLFPLVKHTIVPIMLGQKSSISKEMLDGCKEAYSYLDKLLEGKKWLVGKSYTLADISCVTVASSISVLMDMDQYPNVKAWIKSCEDEISSYNECNVPGLKKLHALIRAALPSS</sequence>
<protein>
    <submittedName>
        <fullName evidence="4 5">Glutathione S-transferase 1</fullName>
    </submittedName>
</protein>
<evidence type="ECO:0000313" key="7">
    <source>
        <dbReference type="RefSeq" id="XP_048268344.1"/>
    </source>
</evidence>
<feature type="domain" description="GST N-terminal" evidence="1">
    <location>
        <begin position="5"/>
        <end position="86"/>
    </location>
</feature>
<dbReference type="InterPro" id="IPR040079">
    <property type="entry name" value="Glutathione_S-Trfase"/>
</dbReference>
<dbReference type="Pfam" id="PF00043">
    <property type="entry name" value="GST_C"/>
    <property type="match status" value="1"/>
</dbReference>
<dbReference type="SUPFAM" id="SSF52833">
    <property type="entry name" value="Thioredoxin-like"/>
    <property type="match status" value="1"/>
</dbReference>
<dbReference type="InterPro" id="IPR004046">
    <property type="entry name" value="GST_C"/>
</dbReference>
<dbReference type="FunFam" id="1.20.1050.10:FF:000007">
    <property type="entry name" value="Glutathione S-transferase 1-1"/>
    <property type="match status" value="1"/>
</dbReference>
<dbReference type="RefSeq" id="XP_048268343.1">
    <property type="nucleotide sequence ID" value="XM_048412386.1"/>
</dbReference>
<dbReference type="SFLD" id="SFLDG00358">
    <property type="entry name" value="Main_(cytGST)"/>
    <property type="match status" value="1"/>
</dbReference>
<evidence type="ECO:0000259" key="2">
    <source>
        <dbReference type="PROSITE" id="PS50405"/>
    </source>
</evidence>
<name>A0A9C6SG38_BOMTE</name>
<reference evidence="4 5" key="1">
    <citation type="submission" date="2025-04" db="UniProtKB">
        <authorList>
            <consortium name="RefSeq"/>
        </authorList>
    </citation>
    <scope>IDENTIFICATION</scope>
</reference>
<dbReference type="InterPro" id="IPR036249">
    <property type="entry name" value="Thioredoxin-like_sf"/>
</dbReference>
<dbReference type="RefSeq" id="XP_048268340.1">
    <property type="nucleotide sequence ID" value="XM_048412383.1"/>
</dbReference>
<dbReference type="Gene3D" id="3.40.30.10">
    <property type="entry name" value="Glutaredoxin"/>
    <property type="match status" value="1"/>
</dbReference>
<dbReference type="Pfam" id="PF13417">
    <property type="entry name" value="GST_N_3"/>
    <property type="match status" value="1"/>
</dbReference>
<dbReference type="SUPFAM" id="SSF47616">
    <property type="entry name" value="GST C-terminal domain-like"/>
    <property type="match status" value="1"/>
</dbReference>
<proteinExistence type="predicted"/>
<dbReference type="GeneID" id="105667074"/>
<dbReference type="RefSeq" id="XP_048268351.1">
    <property type="nucleotide sequence ID" value="XM_048412394.1"/>
</dbReference>
<dbReference type="PANTHER" id="PTHR43969">
    <property type="entry name" value="GLUTATHIONE S TRANSFERASE D10, ISOFORM A-RELATED"/>
    <property type="match status" value="1"/>
</dbReference>
<dbReference type="InterPro" id="IPR010987">
    <property type="entry name" value="Glutathione-S-Trfase_C-like"/>
</dbReference>
<feature type="domain" description="GST C-terminal" evidence="2">
    <location>
        <begin position="93"/>
        <end position="221"/>
    </location>
</feature>
<dbReference type="RefSeq" id="XP_048268344.1">
    <property type="nucleotide sequence ID" value="XM_048412387.1"/>
</dbReference>
<dbReference type="GO" id="GO:0004364">
    <property type="term" value="F:glutathione transferase activity"/>
    <property type="evidence" value="ECO:0007669"/>
    <property type="project" value="TreeGrafter"/>
</dbReference>
<evidence type="ECO:0000259" key="1">
    <source>
        <dbReference type="PROSITE" id="PS50404"/>
    </source>
</evidence>
<dbReference type="Proteomes" id="UP000835206">
    <property type="component" value="Chromosome 2"/>
</dbReference>
<evidence type="ECO:0000313" key="6">
    <source>
        <dbReference type="RefSeq" id="XP_048268343.1"/>
    </source>
</evidence>
<organism evidence="3 7">
    <name type="scientific">Bombus terrestris</name>
    <name type="common">Buff-tailed bumblebee</name>
    <name type="synonym">Apis terrestris</name>
    <dbReference type="NCBI Taxonomy" id="30195"/>
    <lineage>
        <taxon>Eukaryota</taxon>
        <taxon>Metazoa</taxon>
        <taxon>Ecdysozoa</taxon>
        <taxon>Arthropoda</taxon>
        <taxon>Hexapoda</taxon>
        <taxon>Insecta</taxon>
        <taxon>Pterygota</taxon>
        <taxon>Neoptera</taxon>
        <taxon>Endopterygota</taxon>
        <taxon>Hymenoptera</taxon>
        <taxon>Apocrita</taxon>
        <taxon>Aculeata</taxon>
        <taxon>Apoidea</taxon>
        <taxon>Anthophila</taxon>
        <taxon>Apidae</taxon>
        <taxon>Bombus</taxon>
        <taxon>Bombus</taxon>
    </lineage>
</organism>
<accession>A0A9C6SG38</accession>
<dbReference type="PROSITE" id="PS50404">
    <property type="entry name" value="GST_NTER"/>
    <property type="match status" value="1"/>
</dbReference>
<dbReference type="SFLD" id="SFLDG01153">
    <property type="entry name" value="Main.4:_Theta-like"/>
    <property type="match status" value="1"/>
</dbReference>
<dbReference type="RefSeq" id="XP_048268337.1">
    <property type="nucleotide sequence ID" value="XM_048412380.1"/>
</dbReference>
<evidence type="ECO:0000313" key="3">
    <source>
        <dbReference type="Proteomes" id="UP000835206"/>
    </source>
</evidence>
<dbReference type="GO" id="GO:0006749">
    <property type="term" value="P:glutathione metabolic process"/>
    <property type="evidence" value="ECO:0007669"/>
    <property type="project" value="TreeGrafter"/>
</dbReference>
<dbReference type="KEGG" id="bter:105667074"/>
<dbReference type="SFLD" id="SFLDS00019">
    <property type="entry name" value="Glutathione_Transferase_(cytos"/>
    <property type="match status" value="1"/>
</dbReference>
<evidence type="ECO:0000313" key="8">
    <source>
        <dbReference type="RefSeq" id="XP_048268351.1"/>
    </source>
</evidence>
<dbReference type="InterPro" id="IPR036282">
    <property type="entry name" value="Glutathione-S-Trfase_C_sf"/>
</dbReference>